<dbReference type="SMART" id="SM00487">
    <property type="entry name" value="DEXDc"/>
    <property type="match status" value="1"/>
</dbReference>
<evidence type="ECO:0000256" key="6">
    <source>
        <dbReference type="SAM" id="MobiDB-lite"/>
    </source>
</evidence>
<evidence type="ECO:0000313" key="9">
    <source>
        <dbReference type="Proteomes" id="UP001558613"/>
    </source>
</evidence>
<dbReference type="SUPFAM" id="SSF52540">
    <property type="entry name" value="P-loop containing nucleoside triphosphate hydrolases"/>
    <property type="match status" value="1"/>
</dbReference>
<evidence type="ECO:0000313" key="8">
    <source>
        <dbReference type="EMBL" id="KAL1268431.1"/>
    </source>
</evidence>
<dbReference type="PROSITE" id="PS51192">
    <property type="entry name" value="HELICASE_ATP_BIND_1"/>
    <property type="match status" value="1"/>
</dbReference>
<reference evidence="8 9" key="1">
    <citation type="submission" date="2023-09" db="EMBL/GenBank/DDBJ databases">
        <authorList>
            <person name="Wang M."/>
        </authorList>
    </citation>
    <scope>NUCLEOTIDE SEQUENCE [LARGE SCALE GENOMIC DNA]</scope>
    <source>
        <strain evidence="8">GT-2023</strain>
        <tissue evidence="8">Liver</tissue>
    </source>
</reference>
<keyword evidence="2" id="KW-0238">DNA-binding</keyword>
<dbReference type="Gene3D" id="3.40.50.300">
    <property type="entry name" value="P-loop containing nucleotide triphosphate hydrolases"/>
    <property type="match status" value="1"/>
</dbReference>
<dbReference type="EMBL" id="JAYMGO010000009">
    <property type="protein sequence ID" value="KAL1268431.1"/>
    <property type="molecule type" value="Genomic_DNA"/>
</dbReference>
<feature type="domain" description="Helicase ATP-binding" evidence="7">
    <location>
        <begin position="32"/>
        <end position="178"/>
    </location>
</feature>
<dbReference type="Proteomes" id="UP001558613">
    <property type="component" value="Unassembled WGS sequence"/>
</dbReference>
<dbReference type="InterPro" id="IPR011545">
    <property type="entry name" value="DEAD/DEAH_box_helicase_dom"/>
</dbReference>
<comment type="caution">
    <text evidence="8">The sequence shown here is derived from an EMBL/GenBank/DDBJ whole genome shotgun (WGS) entry which is preliminary data.</text>
</comment>
<dbReference type="EC" id="5.6.2.4" evidence="5"/>
<evidence type="ECO:0000256" key="2">
    <source>
        <dbReference type="ARBA" id="ARBA00023125"/>
    </source>
</evidence>
<comment type="catalytic activity">
    <reaction evidence="4">
        <text>Couples ATP hydrolysis with the unwinding of duplex DNA by translocating in the 3'-5' direction.</text>
        <dbReference type="EC" id="5.6.2.4"/>
    </reaction>
</comment>
<gene>
    <name evidence="8" type="ORF">QQF64_033794</name>
</gene>
<evidence type="ECO:0000256" key="5">
    <source>
        <dbReference type="ARBA" id="ARBA00034808"/>
    </source>
</evidence>
<evidence type="ECO:0000256" key="3">
    <source>
        <dbReference type="ARBA" id="ARBA00023235"/>
    </source>
</evidence>
<feature type="compositionally biased region" description="Acidic residues" evidence="6">
    <location>
        <begin position="257"/>
        <end position="266"/>
    </location>
</feature>
<dbReference type="PANTHER" id="PTHR13710:SF105">
    <property type="entry name" value="ATP-DEPENDENT DNA HELICASE Q1"/>
    <property type="match status" value="1"/>
</dbReference>
<accession>A0ABR3MUZ7</accession>
<dbReference type="InterPro" id="IPR014001">
    <property type="entry name" value="Helicase_ATP-bd"/>
</dbReference>
<sequence>MAAQTQLKEAIQSVLARHPNIPKLKSEQEECLEHFISGKDVVVLLPTGFGKSLIFQLALLVAKELARMDVSEANPIVVVISPLLALMEDQIKEAEKLGVTAGQLGVHDDRDILEGRFSLVFGSPESWLLNSKWRRMLTSSVYQQNIIGIVVDEVHVTYKWGEAPKGESPFRESFAKLGELRSITKEETESLDYFIWTMQLTSSPAQTRPTSVLDSARLDHAKEILLIIADVFGDVDQQSDLVGDFTEPDLYYSDYFDNDDDDDDDALMSHVSSSESEQ</sequence>
<dbReference type="Pfam" id="PF00270">
    <property type="entry name" value="DEAD"/>
    <property type="match status" value="1"/>
</dbReference>
<keyword evidence="9" id="KW-1185">Reference proteome</keyword>
<name>A0ABR3MUZ7_9TELE</name>
<proteinExistence type="inferred from homology"/>
<feature type="region of interest" description="Disordered" evidence="6">
    <location>
        <begin position="257"/>
        <end position="278"/>
    </location>
</feature>
<evidence type="ECO:0000256" key="1">
    <source>
        <dbReference type="ARBA" id="ARBA00005446"/>
    </source>
</evidence>
<protein>
    <recommendedName>
        <fullName evidence="5">DNA 3'-5' helicase</fullName>
        <ecNumber evidence="5">5.6.2.4</ecNumber>
    </recommendedName>
</protein>
<keyword evidence="3" id="KW-0413">Isomerase</keyword>
<comment type="similarity">
    <text evidence="1">Belongs to the helicase family. RecQ subfamily.</text>
</comment>
<dbReference type="PANTHER" id="PTHR13710">
    <property type="entry name" value="DNA HELICASE RECQ FAMILY MEMBER"/>
    <property type="match status" value="1"/>
</dbReference>
<evidence type="ECO:0000259" key="7">
    <source>
        <dbReference type="PROSITE" id="PS51192"/>
    </source>
</evidence>
<organism evidence="8 9">
    <name type="scientific">Cirrhinus molitorella</name>
    <name type="common">mud carp</name>
    <dbReference type="NCBI Taxonomy" id="172907"/>
    <lineage>
        <taxon>Eukaryota</taxon>
        <taxon>Metazoa</taxon>
        <taxon>Chordata</taxon>
        <taxon>Craniata</taxon>
        <taxon>Vertebrata</taxon>
        <taxon>Euteleostomi</taxon>
        <taxon>Actinopterygii</taxon>
        <taxon>Neopterygii</taxon>
        <taxon>Teleostei</taxon>
        <taxon>Ostariophysi</taxon>
        <taxon>Cypriniformes</taxon>
        <taxon>Cyprinidae</taxon>
        <taxon>Labeoninae</taxon>
        <taxon>Labeonini</taxon>
        <taxon>Cirrhinus</taxon>
    </lineage>
</organism>
<dbReference type="InterPro" id="IPR027417">
    <property type="entry name" value="P-loop_NTPase"/>
</dbReference>
<evidence type="ECO:0000256" key="4">
    <source>
        <dbReference type="ARBA" id="ARBA00034617"/>
    </source>
</evidence>